<evidence type="ECO:0000313" key="2">
    <source>
        <dbReference type="Proteomes" id="UP001220022"/>
    </source>
</evidence>
<dbReference type="RefSeq" id="WP_344184003.1">
    <property type="nucleotide sequence ID" value="NZ_BAAANM010000008.1"/>
</dbReference>
<organism evidence="1 2">
    <name type="scientific">Streptantibioticus ferralitis</name>
    <dbReference type="NCBI Taxonomy" id="236510"/>
    <lineage>
        <taxon>Bacteria</taxon>
        <taxon>Bacillati</taxon>
        <taxon>Actinomycetota</taxon>
        <taxon>Actinomycetes</taxon>
        <taxon>Kitasatosporales</taxon>
        <taxon>Streptomycetaceae</taxon>
        <taxon>Streptantibioticus</taxon>
    </lineage>
</organism>
<evidence type="ECO:0000313" key="1">
    <source>
        <dbReference type="EMBL" id="MDF2254872.1"/>
    </source>
</evidence>
<gene>
    <name evidence="1" type="ORF">P2L57_03735</name>
</gene>
<accession>A0ABT5YTE0</accession>
<keyword evidence="2" id="KW-1185">Reference proteome</keyword>
<dbReference type="EMBL" id="JARHTQ010000002">
    <property type="protein sequence ID" value="MDF2254872.1"/>
    <property type="molecule type" value="Genomic_DNA"/>
</dbReference>
<reference evidence="1 2" key="1">
    <citation type="submission" date="2023-03" db="EMBL/GenBank/DDBJ databases">
        <title>Draft genome sequence of type strain Streptomyces ferralitis JCM 14344.</title>
        <authorList>
            <person name="Klaysubun C."/>
            <person name="Duangmal K."/>
        </authorList>
    </citation>
    <scope>NUCLEOTIDE SEQUENCE [LARGE SCALE GENOMIC DNA]</scope>
    <source>
        <strain evidence="1 2">JCM 14344</strain>
    </source>
</reference>
<comment type="caution">
    <text evidence="1">The sequence shown here is derived from an EMBL/GenBank/DDBJ whole genome shotgun (WGS) entry which is preliminary data.</text>
</comment>
<dbReference type="Proteomes" id="UP001220022">
    <property type="component" value="Unassembled WGS sequence"/>
</dbReference>
<proteinExistence type="predicted"/>
<name>A0ABT5YTE0_9ACTN</name>
<sequence>MGRDTDAEFEAAATTLLPTVALRGWAVATEAEADAALPACVEQALRWKERTG</sequence>
<protein>
    <submittedName>
        <fullName evidence="1">Uncharacterized protein</fullName>
    </submittedName>
</protein>